<evidence type="ECO:0000256" key="1">
    <source>
        <dbReference type="SAM" id="Phobius"/>
    </source>
</evidence>
<keyword evidence="1" id="KW-0812">Transmembrane</keyword>
<dbReference type="EMBL" id="LT828648">
    <property type="protein sequence ID" value="SLM48837.1"/>
    <property type="molecule type" value="Genomic_DNA"/>
</dbReference>
<reference evidence="2 3" key="1">
    <citation type="submission" date="2017-03" db="EMBL/GenBank/DDBJ databases">
        <authorList>
            <person name="Afonso C.L."/>
            <person name="Miller P.J."/>
            <person name="Scott M.A."/>
            <person name="Spackman E."/>
            <person name="Goraichik I."/>
            <person name="Dimitrov K.M."/>
            <person name="Suarez D.L."/>
            <person name="Swayne D.E."/>
        </authorList>
    </citation>
    <scope>NUCLEOTIDE SEQUENCE [LARGE SCALE GENOMIC DNA]</scope>
    <source>
        <strain evidence="2">Genome sequencing of Nitrospira japonica strain NJ11</strain>
    </source>
</reference>
<sequence>MPIECPRCLLNNPDTTYICECGYDLVSQMHRGPRSEGGIRGGSEYGMSKEGFLLGVFIVWFLLIFGEWSRIRPELKTRKTFNLLTDSMMLSLTDMAGALIIGALGWAVVWVILAYEGRRLRPCPRRTTLGVTVVAAGLLYLTRWIAPDIHMQHIVQAVVVLGVAVFAYYAGTRQWLGKW</sequence>
<dbReference type="KEGG" id="nja:NSJP_2670"/>
<gene>
    <name evidence="2" type="ORF">NSJP_2670</name>
</gene>
<keyword evidence="1" id="KW-0472">Membrane</keyword>
<feature type="transmembrane region" description="Helical" evidence="1">
    <location>
        <begin position="88"/>
        <end position="115"/>
    </location>
</feature>
<feature type="transmembrane region" description="Helical" evidence="1">
    <location>
        <begin position="127"/>
        <end position="146"/>
    </location>
</feature>
<organism evidence="2 3">
    <name type="scientific">Nitrospira japonica</name>
    <dbReference type="NCBI Taxonomy" id="1325564"/>
    <lineage>
        <taxon>Bacteria</taxon>
        <taxon>Pseudomonadati</taxon>
        <taxon>Nitrospirota</taxon>
        <taxon>Nitrospiria</taxon>
        <taxon>Nitrospirales</taxon>
        <taxon>Nitrospiraceae</taxon>
        <taxon>Nitrospira</taxon>
    </lineage>
</organism>
<proteinExistence type="predicted"/>
<dbReference type="AlphaFoldDB" id="A0A1W1I753"/>
<accession>A0A1W1I753</accession>
<protein>
    <submittedName>
        <fullName evidence="2">Uncharacterized protein</fullName>
    </submittedName>
</protein>
<keyword evidence="1" id="KW-1133">Transmembrane helix</keyword>
<dbReference type="Proteomes" id="UP000192042">
    <property type="component" value="Chromosome I"/>
</dbReference>
<name>A0A1W1I753_9BACT</name>
<evidence type="ECO:0000313" key="3">
    <source>
        <dbReference type="Proteomes" id="UP000192042"/>
    </source>
</evidence>
<evidence type="ECO:0000313" key="2">
    <source>
        <dbReference type="EMBL" id="SLM48837.1"/>
    </source>
</evidence>
<feature type="transmembrane region" description="Helical" evidence="1">
    <location>
        <begin position="51"/>
        <end position="68"/>
    </location>
</feature>
<feature type="transmembrane region" description="Helical" evidence="1">
    <location>
        <begin position="152"/>
        <end position="171"/>
    </location>
</feature>
<keyword evidence="3" id="KW-1185">Reference proteome</keyword>